<evidence type="ECO:0000259" key="5">
    <source>
        <dbReference type="PROSITE" id="PS51117"/>
    </source>
</evidence>
<dbReference type="Gene3D" id="2.10.25.10">
    <property type="entry name" value="Laminin"/>
    <property type="match status" value="1"/>
</dbReference>
<feature type="signal peptide" evidence="4">
    <location>
        <begin position="1"/>
        <end position="20"/>
    </location>
</feature>
<dbReference type="SMART" id="SM00136">
    <property type="entry name" value="LamNT"/>
    <property type="match status" value="1"/>
</dbReference>
<dbReference type="OrthoDB" id="5984158at2759"/>
<keyword evidence="1" id="KW-1015">Disulfide bond</keyword>
<evidence type="ECO:0000256" key="2">
    <source>
        <dbReference type="ARBA" id="ARBA00023292"/>
    </source>
</evidence>
<keyword evidence="7" id="KW-1185">Reference proteome</keyword>
<protein>
    <recommendedName>
        <fullName evidence="5">Laminin N-terminal domain-containing protein</fullName>
    </recommendedName>
</protein>
<evidence type="ECO:0000313" key="6">
    <source>
        <dbReference type="EMBL" id="VEL14723.1"/>
    </source>
</evidence>
<gene>
    <name evidence="6" type="ORF">PXEA_LOCUS8163</name>
</gene>
<proteinExistence type="predicted"/>
<dbReference type="GO" id="GO:0009888">
    <property type="term" value="P:tissue development"/>
    <property type="evidence" value="ECO:0007669"/>
    <property type="project" value="TreeGrafter"/>
</dbReference>
<accession>A0A448WLR7</accession>
<feature type="region of interest" description="Disordered" evidence="3">
    <location>
        <begin position="304"/>
        <end position="334"/>
    </location>
</feature>
<dbReference type="PANTHER" id="PTHR10574">
    <property type="entry name" value="NETRIN/LAMININ-RELATED"/>
    <property type="match status" value="1"/>
</dbReference>
<dbReference type="EMBL" id="CAAALY010022116">
    <property type="protein sequence ID" value="VEL14723.1"/>
    <property type="molecule type" value="Genomic_DNA"/>
</dbReference>
<dbReference type="SUPFAM" id="SSF57196">
    <property type="entry name" value="EGF/Laminin"/>
    <property type="match status" value="1"/>
</dbReference>
<organism evidence="6 7">
    <name type="scientific">Protopolystoma xenopodis</name>
    <dbReference type="NCBI Taxonomy" id="117903"/>
    <lineage>
        <taxon>Eukaryota</taxon>
        <taxon>Metazoa</taxon>
        <taxon>Spiralia</taxon>
        <taxon>Lophotrochozoa</taxon>
        <taxon>Platyhelminthes</taxon>
        <taxon>Monogenea</taxon>
        <taxon>Polyopisthocotylea</taxon>
        <taxon>Polystomatidea</taxon>
        <taxon>Polystomatidae</taxon>
        <taxon>Protopolystoma</taxon>
    </lineage>
</organism>
<dbReference type="InterPro" id="IPR008211">
    <property type="entry name" value="Laminin_N"/>
</dbReference>
<dbReference type="GO" id="GO:0009887">
    <property type="term" value="P:animal organ morphogenesis"/>
    <property type="evidence" value="ECO:0007669"/>
    <property type="project" value="TreeGrafter"/>
</dbReference>
<reference evidence="6" key="1">
    <citation type="submission" date="2018-11" db="EMBL/GenBank/DDBJ databases">
        <authorList>
            <consortium name="Pathogen Informatics"/>
        </authorList>
    </citation>
    <scope>NUCLEOTIDE SEQUENCE</scope>
</reference>
<keyword evidence="4" id="KW-0732">Signal</keyword>
<feature type="chain" id="PRO_5019584773" description="Laminin N-terminal domain-containing protein" evidence="4">
    <location>
        <begin position="21"/>
        <end position="493"/>
    </location>
</feature>
<dbReference type="Pfam" id="PF00053">
    <property type="entry name" value="EGF_laminin"/>
    <property type="match status" value="1"/>
</dbReference>
<dbReference type="Proteomes" id="UP000784294">
    <property type="component" value="Unassembled WGS sequence"/>
</dbReference>
<sequence length="493" mass="53303">MQQLFALLFGLTALLAGSFGLAPVDESGKLPGNINININNNNNNNNGGVGGTGVRVVYEDARSFCHAEGKAHHCQPQFTNLAEGLVVQASSTCGAEGRGERICRRWRDESSESHVFCETCNARRPAEAHGADKLTDRHSASNQTCWISGPVARAPDSSRPAPPRPGVAPGLVNLTISLAKRFEVFYISLQPCGQLPDSIAVYKSADFGASWQPWQYFSRDCYRAFKLPTSNAHNAQISSTNIQEVLCVDLPSPTNFNRFGQTTNVLPFSTTIGRPSAQPWSPALIEWMTVTDVRISLIRSPRVEPGHAVSGQVESGQTGPGGRQGARISRQSYASDTEAVLDPEIFRLDEHASSDGHLLPGHRISSRQLAGLDTLQHYQADSAIGSPATVGKARNGETADAMDAELNDDVVHFGFSDLSIGGRCKCNGHASRCVRDRLVETTPDGLERVTWGQLRCDCQHNTQGVDCEACAPGYLDSPWARATTESAQECKRT</sequence>
<comment type="caution">
    <text evidence="6">The sequence shown here is derived from an EMBL/GenBank/DDBJ whole genome shotgun (WGS) entry which is preliminary data.</text>
</comment>
<dbReference type="PROSITE" id="PS51117">
    <property type="entry name" value="LAMININ_NTER"/>
    <property type="match status" value="1"/>
</dbReference>
<feature type="domain" description="Laminin N-terminal" evidence="5">
    <location>
        <begin position="70"/>
        <end position="423"/>
    </location>
</feature>
<dbReference type="PROSITE" id="PS01248">
    <property type="entry name" value="EGF_LAM_1"/>
    <property type="match status" value="1"/>
</dbReference>
<dbReference type="InterPro" id="IPR050440">
    <property type="entry name" value="Laminin/Netrin_ECM"/>
</dbReference>
<dbReference type="CDD" id="cd00055">
    <property type="entry name" value="EGF_Lam"/>
    <property type="match status" value="1"/>
</dbReference>
<keyword evidence="2" id="KW-0424">Laminin EGF-like domain</keyword>
<evidence type="ECO:0000256" key="3">
    <source>
        <dbReference type="SAM" id="MobiDB-lite"/>
    </source>
</evidence>
<dbReference type="AlphaFoldDB" id="A0A448WLR7"/>
<dbReference type="PANTHER" id="PTHR10574:SF406">
    <property type="entry name" value="LAMININ SUBUNIT ALPHA 5"/>
    <property type="match status" value="1"/>
</dbReference>
<dbReference type="Gene3D" id="2.60.120.260">
    <property type="entry name" value="Galactose-binding domain-like"/>
    <property type="match status" value="1"/>
</dbReference>
<evidence type="ECO:0000256" key="4">
    <source>
        <dbReference type="SAM" id="SignalP"/>
    </source>
</evidence>
<dbReference type="Pfam" id="PF00055">
    <property type="entry name" value="Laminin_N"/>
    <property type="match status" value="1"/>
</dbReference>
<evidence type="ECO:0000256" key="1">
    <source>
        <dbReference type="ARBA" id="ARBA00023157"/>
    </source>
</evidence>
<name>A0A448WLR7_9PLAT</name>
<dbReference type="SMART" id="SM00180">
    <property type="entry name" value="EGF_Lam"/>
    <property type="match status" value="1"/>
</dbReference>
<evidence type="ECO:0000313" key="7">
    <source>
        <dbReference type="Proteomes" id="UP000784294"/>
    </source>
</evidence>
<dbReference type="InterPro" id="IPR002049">
    <property type="entry name" value="LE_dom"/>
</dbReference>